<organism evidence="2 3">
    <name type="scientific">Companilactobacillus ginsenosidimutans</name>
    <dbReference type="NCBI Taxonomy" id="1007676"/>
    <lineage>
        <taxon>Bacteria</taxon>
        <taxon>Bacillati</taxon>
        <taxon>Bacillota</taxon>
        <taxon>Bacilli</taxon>
        <taxon>Lactobacillales</taxon>
        <taxon>Lactobacillaceae</taxon>
        <taxon>Companilactobacillus</taxon>
    </lineage>
</organism>
<evidence type="ECO:0008006" key="4">
    <source>
        <dbReference type="Google" id="ProtNLM"/>
    </source>
</evidence>
<dbReference type="OrthoDB" id="9776552at2"/>
<reference evidence="3" key="1">
    <citation type="submission" date="2015-07" db="EMBL/GenBank/DDBJ databases">
        <title>Lactobacillus ginsenosidimutans/EMML 3141/ whole genome sequencing.</title>
        <authorList>
            <person name="Kim M.K."/>
            <person name="Im W.-T."/>
            <person name="Srinivasan S."/>
            <person name="Lee J.-J."/>
        </authorList>
    </citation>
    <scope>NUCLEOTIDE SEQUENCE [LARGE SCALE GENOMIC DNA]</scope>
    <source>
        <strain evidence="3">EMML 3041</strain>
    </source>
</reference>
<dbReference type="Proteomes" id="UP000036106">
    <property type="component" value="Chromosome"/>
</dbReference>
<keyword evidence="1" id="KW-1133">Transmembrane helix</keyword>
<dbReference type="EMBL" id="CP012034">
    <property type="protein sequence ID" value="AKP66333.1"/>
    <property type="molecule type" value="Genomic_DNA"/>
</dbReference>
<proteinExistence type="predicted"/>
<dbReference type="PATRIC" id="fig|1007676.4.peg.289"/>
<keyword evidence="1" id="KW-0472">Membrane</keyword>
<evidence type="ECO:0000313" key="3">
    <source>
        <dbReference type="Proteomes" id="UP000036106"/>
    </source>
</evidence>
<sequence length="135" mass="15614">MENSKFYVKRILSYVYLQPEKSVSSIKVLNKFKTLNIDQLNSILKDMKNDGYIEFDDGTPMYEVGKVDDDKNNKTTNISSEKHHIILTLEGQQIAEERKYLAIKTLRQMVLHPIINSIISTIIGIIIGWLVRPLF</sequence>
<dbReference type="STRING" id="1007676.ABM34_01380"/>
<keyword evidence="1" id="KW-0812">Transmembrane</keyword>
<protein>
    <recommendedName>
        <fullName evidence="4">Transcriptional regulator</fullName>
    </recommendedName>
</protein>
<gene>
    <name evidence="2" type="ORF">ABM34_01380</name>
</gene>
<feature type="transmembrane region" description="Helical" evidence="1">
    <location>
        <begin position="109"/>
        <end position="131"/>
    </location>
</feature>
<dbReference type="KEGG" id="lgn:ABM34_01380"/>
<evidence type="ECO:0000313" key="2">
    <source>
        <dbReference type="EMBL" id="AKP66333.1"/>
    </source>
</evidence>
<name>A0A0H4QI66_9LACO</name>
<dbReference type="AlphaFoldDB" id="A0A0H4QI66"/>
<evidence type="ECO:0000256" key="1">
    <source>
        <dbReference type="SAM" id="Phobius"/>
    </source>
</evidence>
<accession>A0A0H4QI66</accession>
<dbReference type="RefSeq" id="WP_048702618.1">
    <property type="nucleotide sequence ID" value="NZ_CP012034.1"/>
</dbReference>
<keyword evidence="3" id="KW-1185">Reference proteome</keyword>